<dbReference type="AlphaFoldDB" id="A0A315AMK6"/>
<evidence type="ECO:0000313" key="1">
    <source>
        <dbReference type="EMBL" id="PQQ15566.1"/>
    </source>
</evidence>
<proteinExistence type="predicted"/>
<sequence>MMPSQKYGRSLPFAKVVGRILAKLVERFLLQKWPGTSKKLGQALFKYVGRPLLLQKLGRGGFSPCVPGRPPRNTWTSKVGPRELKFGGRYFRRS</sequence>
<name>A0A315AMK6_PRUYE</name>
<reference evidence="1 2" key="1">
    <citation type="submission" date="2018-02" db="EMBL/GenBank/DDBJ databases">
        <title>Draft genome of wild Prunus yedoensis var. nudiflora.</title>
        <authorList>
            <person name="Baek S."/>
            <person name="Kim J.-H."/>
            <person name="Choi K."/>
            <person name="Kim G.-B."/>
            <person name="Cho A."/>
            <person name="Jang H."/>
            <person name="Shin C.-H."/>
            <person name="Yu H.-J."/>
            <person name="Mun J.-H."/>
        </authorList>
    </citation>
    <scope>NUCLEOTIDE SEQUENCE [LARGE SCALE GENOMIC DNA]</scope>
    <source>
        <strain evidence="2">cv. Jeju island</strain>
        <tissue evidence="1">Leaf</tissue>
    </source>
</reference>
<keyword evidence="2" id="KW-1185">Reference proteome</keyword>
<accession>A0A315AMK6</accession>
<organism evidence="1 2">
    <name type="scientific">Prunus yedoensis var. nudiflora</name>
    <dbReference type="NCBI Taxonomy" id="2094558"/>
    <lineage>
        <taxon>Eukaryota</taxon>
        <taxon>Viridiplantae</taxon>
        <taxon>Streptophyta</taxon>
        <taxon>Embryophyta</taxon>
        <taxon>Tracheophyta</taxon>
        <taxon>Spermatophyta</taxon>
        <taxon>Magnoliopsida</taxon>
        <taxon>eudicotyledons</taxon>
        <taxon>Gunneridae</taxon>
        <taxon>Pentapetalae</taxon>
        <taxon>rosids</taxon>
        <taxon>fabids</taxon>
        <taxon>Rosales</taxon>
        <taxon>Rosaceae</taxon>
        <taxon>Amygdaloideae</taxon>
        <taxon>Amygdaleae</taxon>
        <taxon>Prunus</taxon>
    </lineage>
</organism>
<protein>
    <submittedName>
        <fullName evidence="1">Uncharacterized protein</fullName>
    </submittedName>
</protein>
<dbReference type="Proteomes" id="UP000250321">
    <property type="component" value="Unassembled WGS sequence"/>
</dbReference>
<gene>
    <name evidence="1" type="ORF">Pyn_28959</name>
</gene>
<comment type="caution">
    <text evidence="1">The sequence shown here is derived from an EMBL/GenBank/DDBJ whole genome shotgun (WGS) entry which is preliminary data.</text>
</comment>
<evidence type="ECO:0000313" key="2">
    <source>
        <dbReference type="Proteomes" id="UP000250321"/>
    </source>
</evidence>
<dbReference type="EMBL" id="PJQY01000227">
    <property type="protein sequence ID" value="PQQ15566.1"/>
    <property type="molecule type" value="Genomic_DNA"/>
</dbReference>